<protein>
    <submittedName>
        <fullName evidence="1">Uncharacterized protein</fullName>
    </submittedName>
</protein>
<dbReference type="EMBL" id="VIBQ01000013">
    <property type="protein sequence ID" value="KAB8346311.1"/>
    <property type="molecule type" value="Genomic_DNA"/>
</dbReference>
<gene>
    <name evidence="1" type="ORF">FH972_023355</name>
</gene>
<keyword evidence="2" id="KW-1185">Reference proteome</keyword>
<evidence type="ECO:0000313" key="2">
    <source>
        <dbReference type="Proteomes" id="UP000327013"/>
    </source>
</evidence>
<evidence type="ECO:0000313" key="1">
    <source>
        <dbReference type="EMBL" id="KAB8346311.1"/>
    </source>
</evidence>
<sequence length="109" mass="12128">MGGGHERESEVTVWMCSKPWLRRHSEGNRRRERRDRWGRRRSTCLPEKWTLAAAPGAPIKAVGRALRAAVVGDAYYLGRMSSDASGATKSPRARVMEGSVIADVPRILP</sequence>
<comment type="caution">
    <text evidence="1">The sequence shown here is derived from an EMBL/GenBank/DDBJ whole genome shotgun (WGS) entry which is preliminary data.</text>
</comment>
<accession>A0A5N6KVA7</accession>
<proteinExistence type="predicted"/>
<reference evidence="1 2" key="1">
    <citation type="submission" date="2019-06" db="EMBL/GenBank/DDBJ databases">
        <title>A chromosomal-level reference genome of Carpinus fangiana (Coryloideae, Betulaceae).</title>
        <authorList>
            <person name="Yang X."/>
            <person name="Wang Z."/>
            <person name="Zhang L."/>
            <person name="Hao G."/>
            <person name="Liu J."/>
            <person name="Yang Y."/>
        </authorList>
    </citation>
    <scope>NUCLEOTIDE SEQUENCE [LARGE SCALE GENOMIC DNA]</scope>
    <source>
        <strain evidence="1">Cfa_2016G</strain>
        <tissue evidence="1">Leaf</tissue>
    </source>
</reference>
<organism evidence="1 2">
    <name type="scientific">Carpinus fangiana</name>
    <dbReference type="NCBI Taxonomy" id="176857"/>
    <lineage>
        <taxon>Eukaryota</taxon>
        <taxon>Viridiplantae</taxon>
        <taxon>Streptophyta</taxon>
        <taxon>Embryophyta</taxon>
        <taxon>Tracheophyta</taxon>
        <taxon>Spermatophyta</taxon>
        <taxon>Magnoliopsida</taxon>
        <taxon>eudicotyledons</taxon>
        <taxon>Gunneridae</taxon>
        <taxon>Pentapetalae</taxon>
        <taxon>rosids</taxon>
        <taxon>fabids</taxon>
        <taxon>Fagales</taxon>
        <taxon>Betulaceae</taxon>
        <taxon>Carpinus</taxon>
    </lineage>
</organism>
<dbReference type="AlphaFoldDB" id="A0A5N6KVA7"/>
<dbReference type="Proteomes" id="UP000327013">
    <property type="component" value="Unassembled WGS sequence"/>
</dbReference>
<name>A0A5N6KVA7_9ROSI</name>